<dbReference type="InterPro" id="IPR005224">
    <property type="entry name" value="SfsA"/>
</dbReference>
<dbReference type="Gene3D" id="2.40.50.580">
    <property type="match status" value="1"/>
</dbReference>
<proteinExistence type="inferred from homology"/>
<reference evidence="4 5" key="1">
    <citation type="journal article" date="2019" name="Anaerobe">
        <title>Detection of Robinsoniella peoriensis in multiple bone samples of a trauma patient.</title>
        <authorList>
            <person name="Schrottner P."/>
            <person name="Hartwich K."/>
            <person name="Bunk B."/>
            <person name="Schober I."/>
            <person name="Helbig S."/>
            <person name="Rudolph W.W."/>
            <person name="Gunzer F."/>
        </authorList>
    </citation>
    <scope>NUCLEOTIDE SEQUENCE [LARGE SCALE GENOMIC DNA]</scope>
    <source>
        <strain evidence="4 5">DSM 106044</strain>
    </source>
</reference>
<evidence type="ECO:0000256" key="1">
    <source>
        <dbReference type="HAMAP-Rule" id="MF_00095"/>
    </source>
</evidence>
<dbReference type="PANTHER" id="PTHR30545">
    <property type="entry name" value="SUGAR FERMENTATION STIMULATION PROTEIN A"/>
    <property type="match status" value="1"/>
</dbReference>
<dbReference type="InterPro" id="IPR041465">
    <property type="entry name" value="SfsA_N"/>
</dbReference>
<dbReference type="HAMAP" id="MF_00095">
    <property type="entry name" value="SfsA"/>
    <property type="match status" value="1"/>
</dbReference>
<dbReference type="RefSeq" id="WP_138001559.1">
    <property type="nucleotide sequence ID" value="NZ_QGQD01000005.1"/>
</dbReference>
<protein>
    <recommendedName>
        <fullName evidence="1">Sugar fermentation stimulation protein homolog</fullName>
    </recommendedName>
</protein>
<comment type="caution">
    <text evidence="4">The sequence shown here is derived from an EMBL/GenBank/DDBJ whole genome shotgun (WGS) entry which is preliminary data.</text>
</comment>
<dbReference type="Pfam" id="PF17746">
    <property type="entry name" value="SfsA_N"/>
    <property type="match status" value="1"/>
</dbReference>
<dbReference type="Gene3D" id="3.40.1350.60">
    <property type="match status" value="1"/>
</dbReference>
<accession>A0A4U8QFL7</accession>
<feature type="domain" description="SfsA N-terminal OB" evidence="3">
    <location>
        <begin position="12"/>
        <end position="76"/>
    </location>
</feature>
<dbReference type="EMBL" id="QGQD01000005">
    <property type="protein sequence ID" value="TLD02903.1"/>
    <property type="molecule type" value="Genomic_DNA"/>
</dbReference>
<evidence type="ECO:0000259" key="3">
    <source>
        <dbReference type="Pfam" id="PF17746"/>
    </source>
</evidence>
<evidence type="ECO:0000259" key="2">
    <source>
        <dbReference type="Pfam" id="PF03749"/>
    </source>
</evidence>
<comment type="similarity">
    <text evidence="1">Belongs to the SfsA family.</text>
</comment>
<dbReference type="GO" id="GO:0003677">
    <property type="term" value="F:DNA binding"/>
    <property type="evidence" value="ECO:0007669"/>
    <property type="project" value="InterPro"/>
</dbReference>
<name>A0A4U8QFL7_9FIRM</name>
<dbReference type="PANTHER" id="PTHR30545:SF2">
    <property type="entry name" value="SUGAR FERMENTATION STIMULATION PROTEIN A"/>
    <property type="match status" value="1"/>
</dbReference>
<dbReference type="STRING" id="180332.GCA_000797495_03497"/>
<feature type="domain" description="Sugar fermentation stimulation protein C-terminal" evidence="2">
    <location>
        <begin position="80"/>
        <end position="214"/>
    </location>
</feature>
<organism evidence="4 5">
    <name type="scientific">Robinsoniella peoriensis</name>
    <dbReference type="NCBI Taxonomy" id="180332"/>
    <lineage>
        <taxon>Bacteria</taxon>
        <taxon>Bacillati</taxon>
        <taxon>Bacillota</taxon>
        <taxon>Clostridia</taxon>
        <taxon>Lachnospirales</taxon>
        <taxon>Lachnospiraceae</taxon>
        <taxon>Robinsoniella</taxon>
    </lineage>
</organism>
<dbReference type="InterPro" id="IPR040452">
    <property type="entry name" value="SfsA_C"/>
</dbReference>
<evidence type="ECO:0000313" key="5">
    <source>
        <dbReference type="Proteomes" id="UP000306509"/>
    </source>
</evidence>
<dbReference type="Pfam" id="PF03749">
    <property type="entry name" value="SfsA"/>
    <property type="match status" value="1"/>
</dbReference>
<gene>
    <name evidence="4" type="primary">sfsA_1</name>
    <name evidence="1" type="synonym">sfsA</name>
    <name evidence="4" type="ORF">DSM106044_00190</name>
</gene>
<dbReference type="Proteomes" id="UP000306509">
    <property type="component" value="Unassembled WGS sequence"/>
</dbReference>
<dbReference type="AlphaFoldDB" id="A0A4U8QFL7"/>
<dbReference type="NCBIfam" id="TIGR00230">
    <property type="entry name" value="sfsA"/>
    <property type="match status" value="1"/>
</dbReference>
<dbReference type="CDD" id="cd22359">
    <property type="entry name" value="SfsA-like_bacterial"/>
    <property type="match status" value="1"/>
</dbReference>
<evidence type="ECO:0000313" key="4">
    <source>
        <dbReference type="EMBL" id="TLD02903.1"/>
    </source>
</evidence>
<keyword evidence="5" id="KW-1185">Reference proteome</keyword>
<sequence>MQYENMEKGIFLDRPNRFIANVEIRGVKEVCHVKNTGRCRELLTPHASVYVQKSNNPNRKTKYDLIGVIKGDIMINMDSQAPNKVVQEWIQESNYFKNVTYIKPEMKYGKSRFDFYVEADGKKIYMEVKGVTLEENGTARFPDAPTQRGVKHIMELIGCLEEGYEAYIFFVIQMNQINEFRPNDLTHPEFGDALRLAKKAGVHILAYDSIVTEDSIKIDKEITVIL</sequence>